<protein>
    <recommendedName>
        <fullName evidence="1">RNA-directed DNA polymerase</fullName>
        <ecNumber evidence="1">2.7.7.49</ecNumber>
    </recommendedName>
</protein>
<accession>A0A3E0WAS1</accession>
<comment type="catalytic activity">
    <reaction evidence="7">
        <text>DNA(n) + a 2'-deoxyribonucleoside 5'-triphosphate = DNA(n+1) + diphosphate</text>
        <dbReference type="Rhea" id="RHEA:22508"/>
        <dbReference type="Rhea" id="RHEA-COMP:17339"/>
        <dbReference type="Rhea" id="RHEA-COMP:17340"/>
        <dbReference type="ChEBI" id="CHEBI:33019"/>
        <dbReference type="ChEBI" id="CHEBI:61560"/>
        <dbReference type="ChEBI" id="CHEBI:173112"/>
        <dbReference type="EC" id="2.7.7.49"/>
    </reaction>
</comment>
<dbReference type="PANTHER" id="PTHR34047:SF7">
    <property type="entry name" value="RNA-DIRECTED DNA POLYMERASE"/>
    <property type="match status" value="1"/>
</dbReference>
<feature type="domain" description="Reverse transcriptase" evidence="8">
    <location>
        <begin position="116"/>
        <end position="357"/>
    </location>
</feature>
<evidence type="ECO:0000313" key="9">
    <source>
        <dbReference type="EMBL" id="RFA25944.1"/>
    </source>
</evidence>
<dbReference type="PRINTS" id="PR00866">
    <property type="entry name" value="RNADNAPOLMS"/>
</dbReference>
<dbReference type="Proteomes" id="UP000257080">
    <property type="component" value="Unassembled WGS sequence"/>
</dbReference>
<evidence type="ECO:0000256" key="7">
    <source>
        <dbReference type="ARBA" id="ARBA00048173"/>
    </source>
</evidence>
<dbReference type="InterPro" id="IPR000123">
    <property type="entry name" value="Reverse_transcriptase_msDNA"/>
</dbReference>
<evidence type="ECO:0000256" key="3">
    <source>
        <dbReference type="ARBA" id="ARBA00022695"/>
    </source>
</evidence>
<dbReference type="InterPro" id="IPR051083">
    <property type="entry name" value="GrpII_Intron_Splice-Mob/Def"/>
</dbReference>
<dbReference type="InterPro" id="IPR000477">
    <property type="entry name" value="RT_dom"/>
</dbReference>
<dbReference type="EMBL" id="NBXE01000029">
    <property type="protein sequence ID" value="RFA25944.1"/>
    <property type="molecule type" value="Genomic_DNA"/>
</dbReference>
<keyword evidence="6" id="KW-0695">RNA-directed DNA polymerase</keyword>
<keyword evidence="2" id="KW-0808">Transferase</keyword>
<evidence type="ECO:0000259" key="8">
    <source>
        <dbReference type="PROSITE" id="PS50878"/>
    </source>
</evidence>
<evidence type="ECO:0000313" key="10">
    <source>
        <dbReference type="Proteomes" id="UP000257080"/>
    </source>
</evidence>
<name>A0A3E0WAS1_9MICO</name>
<evidence type="ECO:0000256" key="4">
    <source>
        <dbReference type="ARBA" id="ARBA00022723"/>
    </source>
</evidence>
<keyword evidence="4" id="KW-0479">Metal-binding</keyword>
<comment type="caution">
    <text evidence="9">The sequence shown here is derived from an EMBL/GenBank/DDBJ whole genome shotgun (WGS) entry which is preliminary data.</text>
</comment>
<proteinExistence type="predicted"/>
<reference evidence="9 10" key="1">
    <citation type="submission" date="2017-04" db="EMBL/GenBank/DDBJ databases">
        <title>Comparative genome analysis of Subtercola boreus.</title>
        <authorList>
            <person name="Cho Y.-J."/>
            <person name="Cho A."/>
            <person name="Kim O.-S."/>
            <person name="Lee J.-I."/>
        </authorList>
    </citation>
    <scope>NUCLEOTIDE SEQUENCE [LARGE SCALE GENOMIC DNA]</scope>
    <source>
        <strain evidence="9 10">P28004</strain>
    </source>
</reference>
<gene>
    <name evidence="9" type="ORF">B7R25_11850</name>
</gene>
<evidence type="ECO:0000256" key="1">
    <source>
        <dbReference type="ARBA" id="ARBA00012493"/>
    </source>
</evidence>
<dbReference type="CDD" id="cd03487">
    <property type="entry name" value="RT_Bac_retron_II"/>
    <property type="match status" value="1"/>
</dbReference>
<evidence type="ECO:0000256" key="2">
    <source>
        <dbReference type="ARBA" id="ARBA00022679"/>
    </source>
</evidence>
<dbReference type="PANTHER" id="PTHR34047">
    <property type="entry name" value="NUCLEAR INTRON MATURASE 1, MITOCHONDRIAL-RELATED"/>
    <property type="match status" value="1"/>
</dbReference>
<organism evidence="9 10">
    <name type="scientific">Subtercola boreus</name>
    <dbReference type="NCBI Taxonomy" id="120213"/>
    <lineage>
        <taxon>Bacteria</taxon>
        <taxon>Bacillati</taxon>
        <taxon>Actinomycetota</taxon>
        <taxon>Actinomycetes</taxon>
        <taxon>Micrococcales</taxon>
        <taxon>Microbacteriaceae</taxon>
        <taxon>Subtercola</taxon>
    </lineage>
</organism>
<evidence type="ECO:0000256" key="6">
    <source>
        <dbReference type="ARBA" id="ARBA00022918"/>
    </source>
</evidence>
<dbReference type="GO" id="GO:0003723">
    <property type="term" value="F:RNA binding"/>
    <property type="evidence" value="ECO:0007669"/>
    <property type="project" value="InterPro"/>
</dbReference>
<evidence type="ECO:0000256" key="5">
    <source>
        <dbReference type="ARBA" id="ARBA00022842"/>
    </source>
</evidence>
<dbReference type="EC" id="2.7.7.49" evidence="1"/>
<dbReference type="GO" id="GO:0046872">
    <property type="term" value="F:metal ion binding"/>
    <property type="evidence" value="ECO:0007669"/>
    <property type="project" value="UniProtKB-KW"/>
</dbReference>
<dbReference type="GO" id="GO:0003964">
    <property type="term" value="F:RNA-directed DNA polymerase activity"/>
    <property type="evidence" value="ECO:0007669"/>
    <property type="project" value="UniProtKB-KW"/>
</dbReference>
<dbReference type="PROSITE" id="PS50878">
    <property type="entry name" value="RT_POL"/>
    <property type="match status" value="1"/>
</dbReference>
<dbReference type="Pfam" id="PF00078">
    <property type="entry name" value="RVT_1"/>
    <property type="match status" value="1"/>
</dbReference>
<dbReference type="AlphaFoldDB" id="A0A3E0WAS1"/>
<sequence>MLSALQGVFGARHRWLPALVREVRSVYRTPPQDAPRELAAIIRHSQPFLDAVGRAEARGRPLAVLRYPITAEAPAQPPVAPGPTPATPGPIPATPAALAALLGVTPGELDWLADVRAYNRRARPGALHLYRYEWRLRPGRCPRLLEVPTERMRRVQRTLLHEVLALLPVHHAAHGFVTGRSALTGARVHSGSAVVISLDLTTFFARVTAAGVYGSLRRAGFSEAVATTITGLTTNRVPPRVISAMPPGGGPDERFALRQALATAHLPQGAPTSPALANGAIRRLDARLEGYAAAVGARYTRYADDLVFSGPVALQRRAEAFVRGVTRLVDDEGHEVNPRKSRVSPASTSQRVTGIVVNTGSSLPREEFDRLKALLHNCATLGPASQNRAGVPDFRAHLLGRISYSSSVNPLKTRRLIREFNSIDWGVPRE</sequence>
<keyword evidence="5" id="KW-0460">Magnesium</keyword>
<keyword evidence="3" id="KW-0548">Nucleotidyltransferase</keyword>